<dbReference type="AlphaFoldDB" id="A0A645I4A1"/>
<comment type="caution">
    <text evidence="1">The sequence shown here is derived from an EMBL/GenBank/DDBJ whole genome shotgun (WGS) entry which is preliminary data.</text>
</comment>
<reference evidence="1" key="1">
    <citation type="submission" date="2019-08" db="EMBL/GenBank/DDBJ databases">
        <authorList>
            <person name="Kucharzyk K."/>
            <person name="Murdoch R.W."/>
            <person name="Higgins S."/>
            <person name="Loffler F."/>
        </authorList>
    </citation>
    <scope>NUCLEOTIDE SEQUENCE</scope>
</reference>
<dbReference type="EMBL" id="VSSQ01106194">
    <property type="protein sequence ID" value="MPN45940.1"/>
    <property type="molecule type" value="Genomic_DNA"/>
</dbReference>
<accession>A0A645I4A1</accession>
<evidence type="ECO:0000313" key="1">
    <source>
        <dbReference type="EMBL" id="MPN45940.1"/>
    </source>
</evidence>
<sequence length="90" mass="10724">MQFRIQNFDIGIMNDVACGNFLRATSFDSNYCRFIAVHFQAKRFYIENNIRNIFPYARNCREFMQYAVNLDGSNCCSRQRREKYATQTIP</sequence>
<name>A0A645I4A1_9ZZZZ</name>
<gene>
    <name evidence="1" type="ORF">SDC9_193519</name>
</gene>
<organism evidence="1">
    <name type="scientific">bioreactor metagenome</name>
    <dbReference type="NCBI Taxonomy" id="1076179"/>
    <lineage>
        <taxon>unclassified sequences</taxon>
        <taxon>metagenomes</taxon>
        <taxon>ecological metagenomes</taxon>
    </lineage>
</organism>
<protein>
    <submittedName>
        <fullName evidence="1">Uncharacterized protein</fullName>
    </submittedName>
</protein>
<proteinExistence type="predicted"/>